<dbReference type="Proteomes" id="UP000541154">
    <property type="component" value="Unassembled WGS sequence"/>
</dbReference>
<evidence type="ECO:0000256" key="3">
    <source>
        <dbReference type="ARBA" id="ARBA00022842"/>
    </source>
</evidence>
<evidence type="ECO:0000256" key="1">
    <source>
        <dbReference type="ARBA" id="ARBA00001946"/>
    </source>
</evidence>
<dbReference type="AlphaFoldDB" id="A0A8H6E6X0"/>
<evidence type="ECO:0000256" key="4">
    <source>
        <dbReference type="RuleBase" id="RU366034"/>
    </source>
</evidence>
<evidence type="ECO:0000256" key="2">
    <source>
        <dbReference type="ARBA" id="ARBA00006333"/>
    </source>
</evidence>
<comment type="caution">
    <text evidence="5">The sequence shown here is derived from an EMBL/GenBank/DDBJ whole genome shotgun (WGS) entry which is preliminary data.</text>
</comment>
<protein>
    <recommendedName>
        <fullName evidence="4">Terpene synthase</fullName>
        <ecNumber evidence="4">4.2.3.-</ecNumber>
    </recommendedName>
</protein>
<organism evidence="5 6">
    <name type="scientific">Petromyces alliaceus</name>
    <name type="common">Aspergillus alliaceus</name>
    <dbReference type="NCBI Taxonomy" id="209559"/>
    <lineage>
        <taxon>Eukaryota</taxon>
        <taxon>Fungi</taxon>
        <taxon>Dikarya</taxon>
        <taxon>Ascomycota</taxon>
        <taxon>Pezizomycotina</taxon>
        <taxon>Eurotiomycetes</taxon>
        <taxon>Eurotiomycetidae</taxon>
        <taxon>Eurotiales</taxon>
        <taxon>Aspergillaceae</taxon>
        <taxon>Aspergillus</taxon>
        <taxon>Aspergillus subgen. Circumdati</taxon>
    </lineage>
</organism>
<keyword evidence="4" id="KW-0456">Lyase</keyword>
<dbReference type="PANTHER" id="PTHR35201">
    <property type="entry name" value="TERPENE SYNTHASE"/>
    <property type="match status" value="1"/>
</dbReference>
<name>A0A8H6E6X0_PETAA</name>
<dbReference type="PANTHER" id="PTHR35201:SF4">
    <property type="entry name" value="BETA-PINACENE SYNTHASE-RELATED"/>
    <property type="match status" value="1"/>
</dbReference>
<dbReference type="InterPro" id="IPR034686">
    <property type="entry name" value="Terpene_cyclase-like_2"/>
</dbReference>
<dbReference type="Gene3D" id="1.10.600.10">
    <property type="entry name" value="Farnesyl Diphosphate Synthase"/>
    <property type="match status" value="1"/>
</dbReference>
<sequence length="311" mass="35553">MTVPPPSITAAADLLSKCTGQQVTIPSLFSLSPAWKPRLNQDYNICVQAHLDVWLHKYITGESSLRRSHQIDAPFFVRTLYPEAGLKELYTLAKFYCWLFAWDDVVDYHEFKDQSQTREIYRSETITCIQKSLCSKHSYNPVVLAPTYKMARGFYEIGREICEGVKNETVRHLIANSLCDYVNTVINVQASLDSGEVPSLDIYLDTRTMTSAISYAYHLDLPDWLLYDDLVRKLMKHANLFVSIGNDIISLRNEMTNGHVDNIVPLLMHHEGIEPQQAVARAVQMVTKSYMTLQDLESQINQAVLHDEEVF</sequence>
<dbReference type="GO" id="GO:0008299">
    <property type="term" value="P:isoprenoid biosynthetic process"/>
    <property type="evidence" value="ECO:0007669"/>
    <property type="project" value="UniProtKB-ARBA"/>
</dbReference>
<evidence type="ECO:0000313" key="5">
    <source>
        <dbReference type="EMBL" id="KAF5861661.1"/>
    </source>
</evidence>
<proteinExistence type="inferred from homology"/>
<evidence type="ECO:0000313" key="6">
    <source>
        <dbReference type="Proteomes" id="UP000541154"/>
    </source>
</evidence>
<dbReference type="SUPFAM" id="SSF48576">
    <property type="entry name" value="Terpenoid synthases"/>
    <property type="match status" value="1"/>
</dbReference>
<accession>A0A8H6E6X0</accession>
<dbReference type="EC" id="4.2.3.-" evidence="4"/>
<keyword evidence="4" id="KW-0479">Metal-binding</keyword>
<gene>
    <name evidence="5" type="ORF">ETB97_012748</name>
</gene>
<reference evidence="5 6" key="1">
    <citation type="submission" date="2019-04" db="EMBL/GenBank/DDBJ databases">
        <title>Aspergillus burnettii sp. nov., novel species from soil in southeast Queensland.</title>
        <authorList>
            <person name="Gilchrist C.L.M."/>
            <person name="Pitt J.I."/>
            <person name="Lange L."/>
            <person name="Lacey H.J."/>
            <person name="Vuong D."/>
            <person name="Midgley D.J."/>
            <person name="Greenfield P."/>
            <person name="Bradbury M."/>
            <person name="Lacey E."/>
            <person name="Busk P.K."/>
            <person name="Pilgaard B."/>
            <person name="Chooi Y.H."/>
            <person name="Piggott A.M."/>
        </authorList>
    </citation>
    <scope>NUCLEOTIDE SEQUENCE [LARGE SCALE GENOMIC DNA]</scope>
    <source>
        <strain evidence="5 6">FRR 5400</strain>
    </source>
</reference>
<keyword evidence="6" id="KW-1185">Reference proteome</keyword>
<comment type="cofactor">
    <cofactor evidence="1 4">
        <name>Mg(2+)</name>
        <dbReference type="ChEBI" id="CHEBI:18420"/>
    </cofactor>
</comment>
<dbReference type="GO" id="GO:0046872">
    <property type="term" value="F:metal ion binding"/>
    <property type="evidence" value="ECO:0007669"/>
    <property type="project" value="UniProtKB-KW"/>
</dbReference>
<dbReference type="Pfam" id="PF19086">
    <property type="entry name" value="Terpene_syn_C_2"/>
    <property type="match status" value="1"/>
</dbReference>
<keyword evidence="3 4" id="KW-0460">Magnesium</keyword>
<dbReference type="EMBL" id="SPNV01000094">
    <property type="protein sequence ID" value="KAF5861661.1"/>
    <property type="molecule type" value="Genomic_DNA"/>
</dbReference>
<comment type="similarity">
    <text evidence="2 4">Belongs to the terpene synthase family.</text>
</comment>
<dbReference type="InterPro" id="IPR008949">
    <property type="entry name" value="Isoprenoid_synthase_dom_sf"/>
</dbReference>
<dbReference type="GO" id="GO:0010333">
    <property type="term" value="F:terpene synthase activity"/>
    <property type="evidence" value="ECO:0007669"/>
    <property type="project" value="InterPro"/>
</dbReference>